<keyword evidence="4 7" id="KW-0812">Transmembrane</keyword>
<organism evidence="8 9">
    <name type="scientific">Alteromonas gracilis</name>
    <dbReference type="NCBI Taxonomy" id="1479524"/>
    <lineage>
        <taxon>Bacteria</taxon>
        <taxon>Pseudomonadati</taxon>
        <taxon>Pseudomonadota</taxon>
        <taxon>Gammaproteobacteria</taxon>
        <taxon>Alteromonadales</taxon>
        <taxon>Alteromonadaceae</taxon>
        <taxon>Alteromonas/Salinimonas group</taxon>
        <taxon>Alteromonas</taxon>
    </lineage>
</organism>
<dbReference type="Pfam" id="PF13440">
    <property type="entry name" value="Polysacc_synt_3"/>
    <property type="match status" value="1"/>
</dbReference>
<feature type="transmembrane region" description="Helical" evidence="7">
    <location>
        <begin position="408"/>
        <end position="433"/>
    </location>
</feature>
<feature type="transmembrane region" description="Helical" evidence="7">
    <location>
        <begin position="352"/>
        <end position="373"/>
    </location>
</feature>
<comment type="subcellular location">
    <subcellularLocation>
        <location evidence="1">Cell membrane</location>
        <topology evidence="1">Multi-pass membrane protein</topology>
    </subcellularLocation>
</comment>
<evidence type="ECO:0000256" key="1">
    <source>
        <dbReference type="ARBA" id="ARBA00004651"/>
    </source>
</evidence>
<evidence type="ECO:0000256" key="2">
    <source>
        <dbReference type="ARBA" id="ARBA00007430"/>
    </source>
</evidence>
<keyword evidence="9" id="KW-1185">Reference proteome</keyword>
<evidence type="ECO:0000313" key="8">
    <source>
        <dbReference type="EMBL" id="PRO68452.1"/>
    </source>
</evidence>
<keyword evidence="6 7" id="KW-0472">Membrane</keyword>
<dbReference type="RefSeq" id="WP_105931591.1">
    <property type="nucleotide sequence ID" value="NZ_PVNO01000026.1"/>
</dbReference>
<reference evidence="9" key="1">
    <citation type="journal article" date="2020" name="Int. J. Syst. Evol. Microbiol.">
        <title>Alteromonas alba sp. nov., a marine bacterium isolated from the seawater of the West Pacific Ocean.</title>
        <authorList>
            <person name="Sun C."/>
            <person name="Wu Y.-H."/>
            <person name="Xamxidin M."/>
            <person name="Cheng H."/>
            <person name="Xu X.-W."/>
        </authorList>
    </citation>
    <scope>NUCLEOTIDE SEQUENCE [LARGE SCALE GENOMIC DNA]</scope>
    <source>
        <strain evidence="9">9a2</strain>
    </source>
</reference>
<dbReference type="PANTHER" id="PTHR30250">
    <property type="entry name" value="PST FAMILY PREDICTED COLANIC ACID TRANSPORTER"/>
    <property type="match status" value="1"/>
</dbReference>
<gene>
    <name evidence="8" type="ORF">C6Y39_12455</name>
</gene>
<comment type="caution">
    <text evidence="8">The sequence shown here is derived from an EMBL/GenBank/DDBJ whole genome shotgun (WGS) entry which is preliminary data.</text>
</comment>
<dbReference type="InterPro" id="IPR050833">
    <property type="entry name" value="Poly_Biosynth_Transport"/>
</dbReference>
<evidence type="ECO:0000256" key="7">
    <source>
        <dbReference type="SAM" id="Phobius"/>
    </source>
</evidence>
<protein>
    <recommendedName>
        <fullName evidence="10">Polysaccharide biosynthesis protein C-terminal domain-containing protein</fullName>
    </recommendedName>
</protein>
<evidence type="ECO:0000256" key="3">
    <source>
        <dbReference type="ARBA" id="ARBA00022475"/>
    </source>
</evidence>
<proteinExistence type="inferred from homology"/>
<evidence type="ECO:0008006" key="10">
    <source>
        <dbReference type="Google" id="ProtNLM"/>
    </source>
</evidence>
<comment type="similarity">
    <text evidence="2">Belongs to the polysaccharide synthase family.</text>
</comment>
<dbReference type="PANTHER" id="PTHR30250:SF10">
    <property type="entry name" value="LIPOPOLYSACCHARIDE BIOSYNTHESIS PROTEIN WZXC"/>
    <property type="match status" value="1"/>
</dbReference>
<feature type="transmembrane region" description="Helical" evidence="7">
    <location>
        <begin position="39"/>
        <end position="55"/>
    </location>
</feature>
<feature type="transmembrane region" description="Helical" evidence="7">
    <location>
        <begin position="75"/>
        <end position="93"/>
    </location>
</feature>
<evidence type="ECO:0000256" key="5">
    <source>
        <dbReference type="ARBA" id="ARBA00022989"/>
    </source>
</evidence>
<accession>A0ABX5CLJ6</accession>
<feature type="transmembrane region" description="Helical" evidence="7">
    <location>
        <begin position="439"/>
        <end position="461"/>
    </location>
</feature>
<feature type="transmembrane region" description="Helical" evidence="7">
    <location>
        <begin position="281"/>
        <end position="304"/>
    </location>
</feature>
<sequence>MREVVLNSLKWVAIGKAIGQTVRWLTTIFTIRFLFPEDYAVIALSSFFTSLLWSFSRSGISAALIREKELDERTLSEFFTFTIIAHLSLFIILQSSASVLADFYGDERLEDVIRFSSITFLIALIGFIPGTLLNRNMNFKKLSMVDATAESISAVTTVTLAWAGFGFWSIIIGMLLAELLKQCGYLFKNTVWVMPRWFTSKTKSIFEFSWKASLQSTVGYMIFNVDVAIAGMYLSTIELGYYQFAVMLAMMPAAKVLPLLRQVAFPVYSNIQEDSKAIQHYFLKSLRLSALLFVPVFFGLAAVSNTLTSAFFGDKWNGATTVLFIYCLSMPLKGIEQLFGPLLKSLNKMNVIIGNTAIFGAVLIPSFFVGAQFGGEGLAIAWLVSFSGCFFISTSRSCNALSIKHSSVLLLLVKPYLIGTTMLAACILLDTLLGNFINVWIVLLSQVLIGTFMYVGLTWLFSRDELKELMNLFKRK</sequence>
<dbReference type="CDD" id="cd13127">
    <property type="entry name" value="MATE_tuaB_like"/>
    <property type="match status" value="1"/>
</dbReference>
<name>A0ABX5CLJ6_9ALTE</name>
<evidence type="ECO:0000256" key="6">
    <source>
        <dbReference type="ARBA" id="ARBA00023136"/>
    </source>
</evidence>
<dbReference type="EMBL" id="PVNO01000026">
    <property type="protein sequence ID" value="PRO68452.1"/>
    <property type="molecule type" value="Genomic_DNA"/>
</dbReference>
<evidence type="ECO:0000256" key="4">
    <source>
        <dbReference type="ARBA" id="ARBA00022692"/>
    </source>
</evidence>
<keyword evidence="3" id="KW-1003">Cell membrane</keyword>
<evidence type="ECO:0000313" key="9">
    <source>
        <dbReference type="Proteomes" id="UP000239539"/>
    </source>
</evidence>
<dbReference type="Proteomes" id="UP000239539">
    <property type="component" value="Unassembled WGS sequence"/>
</dbReference>
<feature type="transmembrane region" description="Helical" evidence="7">
    <location>
        <begin position="113"/>
        <end position="133"/>
    </location>
</feature>
<feature type="transmembrane region" description="Helical" evidence="7">
    <location>
        <begin position="154"/>
        <end position="177"/>
    </location>
</feature>
<keyword evidence="5 7" id="KW-1133">Transmembrane helix</keyword>
<feature type="transmembrane region" description="Helical" evidence="7">
    <location>
        <begin position="379"/>
        <end position="396"/>
    </location>
</feature>